<evidence type="ECO:0000313" key="3">
    <source>
        <dbReference type="EMBL" id="NNH22483.1"/>
    </source>
</evidence>
<evidence type="ECO:0000256" key="1">
    <source>
        <dbReference type="SAM" id="MobiDB-lite"/>
    </source>
</evidence>
<accession>A0A849BMB9</accession>
<keyword evidence="4" id="KW-1185">Reference proteome</keyword>
<dbReference type="EMBL" id="JABEMA010000044">
    <property type="protein sequence ID" value="NNH22483.1"/>
    <property type="molecule type" value="Genomic_DNA"/>
</dbReference>
<dbReference type="Proteomes" id="UP000555552">
    <property type="component" value="Unassembled WGS sequence"/>
</dbReference>
<proteinExistence type="predicted"/>
<keyword evidence="2" id="KW-1133">Transmembrane helix</keyword>
<evidence type="ECO:0000256" key="2">
    <source>
        <dbReference type="SAM" id="Phobius"/>
    </source>
</evidence>
<reference evidence="3 4" key="1">
    <citation type="submission" date="2020-05" db="EMBL/GenBank/DDBJ databases">
        <title>MicrobeNet Type strains.</title>
        <authorList>
            <person name="Nicholson A.C."/>
        </authorList>
    </citation>
    <scope>NUCLEOTIDE SEQUENCE [LARGE SCALE GENOMIC DNA]</scope>
    <source>
        <strain evidence="3 4">JCM 14547</strain>
    </source>
</reference>
<gene>
    <name evidence="3" type="ORF">HLB09_05130</name>
</gene>
<name>A0A849BMB9_9ACTN</name>
<feature type="transmembrane region" description="Helical" evidence="2">
    <location>
        <begin position="76"/>
        <end position="105"/>
    </location>
</feature>
<feature type="region of interest" description="Disordered" evidence="1">
    <location>
        <begin position="1"/>
        <end position="20"/>
    </location>
</feature>
<organism evidence="3 4">
    <name type="scientific">Pseudokineococcus marinus</name>
    <dbReference type="NCBI Taxonomy" id="351215"/>
    <lineage>
        <taxon>Bacteria</taxon>
        <taxon>Bacillati</taxon>
        <taxon>Actinomycetota</taxon>
        <taxon>Actinomycetes</taxon>
        <taxon>Kineosporiales</taxon>
        <taxon>Kineosporiaceae</taxon>
        <taxon>Pseudokineococcus</taxon>
    </lineage>
</organism>
<dbReference type="AlphaFoldDB" id="A0A849BMB9"/>
<sequence length="112" mass="10872">MARYGGDHGDSRYDGGTPPGGGLPTSTLVLLVVSGLAVFTGVATLAGVPALVIGVVAATSASTDRARAERLTRTGWLVFAGVIAAVVVLAVLALVLVLVIGGGLISAGAGGF</sequence>
<protein>
    <recommendedName>
        <fullName evidence="5">DUF4190 domain-containing protein</fullName>
    </recommendedName>
</protein>
<feature type="transmembrane region" description="Helical" evidence="2">
    <location>
        <begin position="28"/>
        <end position="56"/>
    </location>
</feature>
<comment type="caution">
    <text evidence="3">The sequence shown here is derived from an EMBL/GenBank/DDBJ whole genome shotgun (WGS) entry which is preliminary data.</text>
</comment>
<evidence type="ECO:0000313" key="4">
    <source>
        <dbReference type="Proteomes" id="UP000555552"/>
    </source>
</evidence>
<keyword evidence="2" id="KW-0812">Transmembrane</keyword>
<feature type="compositionally biased region" description="Basic and acidic residues" evidence="1">
    <location>
        <begin position="1"/>
        <end position="13"/>
    </location>
</feature>
<keyword evidence="2" id="KW-0472">Membrane</keyword>
<evidence type="ECO:0008006" key="5">
    <source>
        <dbReference type="Google" id="ProtNLM"/>
    </source>
</evidence>